<keyword evidence="3" id="KW-1185">Reference proteome</keyword>
<dbReference type="Proteomes" id="UP000242146">
    <property type="component" value="Unassembled WGS sequence"/>
</dbReference>
<dbReference type="AlphaFoldDB" id="A0A1X2GRX8"/>
<organism evidence="2 3">
    <name type="scientific">Hesseltinella vesiculosa</name>
    <dbReference type="NCBI Taxonomy" id="101127"/>
    <lineage>
        <taxon>Eukaryota</taxon>
        <taxon>Fungi</taxon>
        <taxon>Fungi incertae sedis</taxon>
        <taxon>Mucoromycota</taxon>
        <taxon>Mucoromycotina</taxon>
        <taxon>Mucoromycetes</taxon>
        <taxon>Mucorales</taxon>
        <taxon>Cunninghamellaceae</taxon>
        <taxon>Hesseltinella</taxon>
    </lineage>
</organism>
<gene>
    <name evidence="2" type="ORF">DM01DRAFT_1380627</name>
</gene>
<sequence length="237" mass="27598">MPHKRAKASVRNERRKLSDHPVSDKSMGQDAPKGLMRLMKMKETMIENRKNKKNKKTNEKEQLKIQPGERMRDFAQRVEDSYRQDIIQAHKDSKPLTERKKRNREARKERERNKKQRLNSKYGGKDFDDLKDNVKFGEVADAPPTFNKLPKARGQGKQMLEAKTQAAMDPKQSKEKDNGYESEEDENMKQLKASYKRKWSNMSAAAKMALESERERTVALYRAKKAKKMEASGLTPL</sequence>
<evidence type="ECO:0000313" key="2">
    <source>
        <dbReference type="EMBL" id="ORX60240.1"/>
    </source>
</evidence>
<dbReference type="EMBL" id="MCGT01000004">
    <property type="protein sequence ID" value="ORX60240.1"/>
    <property type="molecule type" value="Genomic_DNA"/>
</dbReference>
<protein>
    <submittedName>
        <fullName evidence="2">Uncharacterized protein</fullName>
    </submittedName>
</protein>
<feature type="compositionally biased region" description="Basic and acidic residues" evidence="1">
    <location>
        <begin position="10"/>
        <end position="23"/>
    </location>
</feature>
<feature type="compositionally biased region" description="Basic and acidic residues" evidence="1">
    <location>
        <begin position="123"/>
        <end position="135"/>
    </location>
</feature>
<comment type="caution">
    <text evidence="2">The sequence shown here is derived from an EMBL/GenBank/DDBJ whole genome shotgun (WGS) entry which is preliminary data.</text>
</comment>
<accession>A0A1X2GRX8</accession>
<dbReference type="PANTHER" id="PTHR21838:SF2">
    <property type="entry name" value="COILED-COIL DOMAIN-CONTAINING PROTEIN 137"/>
    <property type="match status" value="1"/>
</dbReference>
<name>A0A1X2GRX8_9FUNG</name>
<feature type="region of interest" description="Disordered" evidence="1">
    <location>
        <begin position="87"/>
        <end position="189"/>
    </location>
</feature>
<feature type="compositionally biased region" description="Basic and acidic residues" evidence="1">
    <location>
        <begin position="56"/>
        <end position="72"/>
    </location>
</feature>
<evidence type="ECO:0000313" key="3">
    <source>
        <dbReference type="Proteomes" id="UP000242146"/>
    </source>
</evidence>
<evidence type="ECO:0000256" key="1">
    <source>
        <dbReference type="SAM" id="MobiDB-lite"/>
    </source>
</evidence>
<feature type="compositionally biased region" description="Basic and acidic residues" evidence="1">
    <location>
        <begin position="87"/>
        <end position="98"/>
    </location>
</feature>
<dbReference type="PANTHER" id="PTHR21838">
    <property type="entry name" value="COILED-COIL DOMAIN-CONTAINING PROTEIN 137"/>
    <property type="match status" value="1"/>
</dbReference>
<dbReference type="OrthoDB" id="5876637at2759"/>
<proteinExistence type="predicted"/>
<dbReference type="GO" id="GO:0005634">
    <property type="term" value="C:nucleus"/>
    <property type="evidence" value="ECO:0007669"/>
    <property type="project" value="TreeGrafter"/>
</dbReference>
<reference evidence="2 3" key="1">
    <citation type="submission" date="2016-07" db="EMBL/GenBank/DDBJ databases">
        <title>Pervasive Adenine N6-methylation of Active Genes in Fungi.</title>
        <authorList>
            <consortium name="DOE Joint Genome Institute"/>
            <person name="Mondo S.J."/>
            <person name="Dannebaum R.O."/>
            <person name="Kuo R.C."/>
            <person name="Labutti K."/>
            <person name="Haridas S."/>
            <person name="Kuo A."/>
            <person name="Salamov A."/>
            <person name="Ahrendt S.R."/>
            <person name="Lipzen A."/>
            <person name="Sullivan W."/>
            <person name="Andreopoulos W.B."/>
            <person name="Clum A."/>
            <person name="Lindquist E."/>
            <person name="Daum C."/>
            <person name="Ramamoorthy G.K."/>
            <person name="Gryganskyi A."/>
            <person name="Culley D."/>
            <person name="Magnuson J.K."/>
            <person name="James T.Y."/>
            <person name="O'Malley M.A."/>
            <person name="Stajich J.E."/>
            <person name="Spatafora J.W."/>
            <person name="Visel A."/>
            <person name="Grigoriev I.V."/>
        </authorList>
    </citation>
    <scope>NUCLEOTIDE SEQUENCE [LARGE SCALE GENOMIC DNA]</scope>
    <source>
        <strain evidence="2 3">NRRL 3301</strain>
    </source>
</reference>
<feature type="region of interest" description="Disordered" evidence="1">
    <location>
        <begin position="47"/>
        <end position="72"/>
    </location>
</feature>
<dbReference type="InterPro" id="IPR026680">
    <property type="entry name" value="CCDC137"/>
</dbReference>
<feature type="region of interest" description="Disordered" evidence="1">
    <location>
        <begin position="1"/>
        <end position="35"/>
    </location>
</feature>